<dbReference type="EMBL" id="JADGJQ010000045">
    <property type="protein sequence ID" value="KAJ3176028.1"/>
    <property type="molecule type" value="Genomic_DNA"/>
</dbReference>
<keyword evidence="2" id="KW-1133">Transmembrane helix</keyword>
<comment type="caution">
    <text evidence="3">The sequence shown here is derived from an EMBL/GenBank/DDBJ whole genome shotgun (WGS) entry which is preliminary data.</text>
</comment>
<dbReference type="AlphaFoldDB" id="A0AAD5XPM9"/>
<proteinExistence type="predicted"/>
<evidence type="ECO:0000256" key="1">
    <source>
        <dbReference type="SAM" id="MobiDB-lite"/>
    </source>
</evidence>
<evidence type="ECO:0000256" key="2">
    <source>
        <dbReference type="SAM" id="Phobius"/>
    </source>
</evidence>
<evidence type="ECO:0000313" key="4">
    <source>
        <dbReference type="Proteomes" id="UP001212152"/>
    </source>
</evidence>
<reference evidence="3" key="1">
    <citation type="submission" date="2020-05" db="EMBL/GenBank/DDBJ databases">
        <title>Phylogenomic resolution of chytrid fungi.</title>
        <authorList>
            <person name="Stajich J.E."/>
            <person name="Amses K."/>
            <person name="Simmons R."/>
            <person name="Seto K."/>
            <person name="Myers J."/>
            <person name="Bonds A."/>
            <person name="Quandt C.A."/>
            <person name="Barry K."/>
            <person name="Liu P."/>
            <person name="Grigoriev I."/>
            <person name="Longcore J.E."/>
            <person name="James T.Y."/>
        </authorList>
    </citation>
    <scope>NUCLEOTIDE SEQUENCE</scope>
    <source>
        <strain evidence="3">JEL0379</strain>
    </source>
</reference>
<feature type="transmembrane region" description="Helical" evidence="2">
    <location>
        <begin position="20"/>
        <end position="47"/>
    </location>
</feature>
<protein>
    <submittedName>
        <fullName evidence="3">Uncharacterized protein</fullName>
    </submittedName>
</protein>
<evidence type="ECO:0000313" key="3">
    <source>
        <dbReference type="EMBL" id="KAJ3176028.1"/>
    </source>
</evidence>
<name>A0AAD5XPM9_9FUNG</name>
<gene>
    <name evidence="3" type="ORF">HDU87_005545</name>
</gene>
<feature type="transmembrane region" description="Helical" evidence="2">
    <location>
        <begin position="67"/>
        <end position="88"/>
    </location>
</feature>
<feature type="transmembrane region" description="Helical" evidence="2">
    <location>
        <begin position="151"/>
        <end position="171"/>
    </location>
</feature>
<keyword evidence="2" id="KW-0812">Transmembrane</keyword>
<feature type="transmembrane region" description="Helical" evidence="2">
    <location>
        <begin position="108"/>
        <end position="130"/>
    </location>
</feature>
<dbReference type="Proteomes" id="UP001212152">
    <property type="component" value="Unassembled WGS sequence"/>
</dbReference>
<organism evidence="3 4">
    <name type="scientific">Geranomyces variabilis</name>
    <dbReference type="NCBI Taxonomy" id="109894"/>
    <lineage>
        <taxon>Eukaryota</taxon>
        <taxon>Fungi</taxon>
        <taxon>Fungi incertae sedis</taxon>
        <taxon>Chytridiomycota</taxon>
        <taxon>Chytridiomycota incertae sedis</taxon>
        <taxon>Chytridiomycetes</taxon>
        <taxon>Spizellomycetales</taxon>
        <taxon>Powellomycetaceae</taxon>
        <taxon>Geranomyces</taxon>
    </lineage>
</organism>
<accession>A0AAD5XPM9</accession>
<sequence>MCFSHLVQRVSMMFYLDSTLSRNCTALVVIGNLFGEVLFRFCLLWMLNSLYRSMRANDIRAKATTGLSMALYVASSILFMQHLISAPITDQSICGQALTQWKTTVNNLLFLTAYLAVALPMVHSLYNAFAMSKTALNSGPYLIASIYERQLVFLTTFTCLFVLLIVVQWFIAEWSWLLLDFIAGDYIWLQGIAIWTSKSLAPEPGPERQTQVDGSRETRPPPKTMLTRSGEAVGFSMLRTADEAAAFSVIDIIPN</sequence>
<keyword evidence="4" id="KW-1185">Reference proteome</keyword>
<feature type="region of interest" description="Disordered" evidence="1">
    <location>
        <begin position="202"/>
        <end position="227"/>
    </location>
</feature>
<keyword evidence="2" id="KW-0472">Membrane</keyword>